<protein>
    <submittedName>
        <fullName evidence="1">Uncharacterized protein</fullName>
    </submittedName>
</protein>
<reference evidence="1" key="1">
    <citation type="journal article" date="2022" name="bioRxiv">
        <title>Sequencing and chromosome-scale assembly of the giantPleurodeles waltlgenome.</title>
        <authorList>
            <person name="Brown T."/>
            <person name="Elewa A."/>
            <person name="Iarovenko S."/>
            <person name="Subramanian E."/>
            <person name="Araus A.J."/>
            <person name="Petzold A."/>
            <person name="Susuki M."/>
            <person name="Suzuki K.-i.T."/>
            <person name="Hayashi T."/>
            <person name="Toyoda A."/>
            <person name="Oliveira C."/>
            <person name="Osipova E."/>
            <person name="Leigh N.D."/>
            <person name="Simon A."/>
            <person name="Yun M.H."/>
        </authorList>
    </citation>
    <scope>NUCLEOTIDE SEQUENCE</scope>
    <source>
        <strain evidence="1">20211129_DDA</strain>
        <tissue evidence="1">Liver</tissue>
    </source>
</reference>
<evidence type="ECO:0000313" key="2">
    <source>
        <dbReference type="Proteomes" id="UP001066276"/>
    </source>
</evidence>
<dbReference type="Proteomes" id="UP001066276">
    <property type="component" value="Chromosome 3_1"/>
</dbReference>
<comment type="caution">
    <text evidence="1">The sequence shown here is derived from an EMBL/GenBank/DDBJ whole genome shotgun (WGS) entry which is preliminary data.</text>
</comment>
<organism evidence="1 2">
    <name type="scientific">Pleurodeles waltl</name>
    <name type="common">Iberian ribbed newt</name>
    <dbReference type="NCBI Taxonomy" id="8319"/>
    <lineage>
        <taxon>Eukaryota</taxon>
        <taxon>Metazoa</taxon>
        <taxon>Chordata</taxon>
        <taxon>Craniata</taxon>
        <taxon>Vertebrata</taxon>
        <taxon>Euteleostomi</taxon>
        <taxon>Amphibia</taxon>
        <taxon>Batrachia</taxon>
        <taxon>Caudata</taxon>
        <taxon>Salamandroidea</taxon>
        <taxon>Salamandridae</taxon>
        <taxon>Pleurodelinae</taxon>
        <taxon>Pleurodeles</taxon>
    </lineage>
</organism>
<proteinExistence type="predicted"/>
<evidence type="ECO:0000313" key="1">
    <source>
        <dbReference type="EMBL" id="KAJ1186978.1"/>
    </source>
</evidence>
<accession>A0AAV7UDG5</accession>
<dbReference type="EMBL" id="JANPWB010000005">
    <property type="protein sequence ID" value="KAJ1186978.1"/>
    <property type="molecule type" value="Genomic_DNA"/>
</dbReference>
<name>A0AAV7UDG5_PLEWA</name>
<keyword evidence="2" id="KW-1185">Reference proteome</keyword>
<sequence length="108" mass="11558">MPTLASAILFSEAVVFVHQDHDRAQSPGTVRFFQGSERLCAITAIRITGGGCARVCPARDVLLLPFYAAVPSRPATSLLRLSAALEGRYRPSSGSSVLQSLLSIPECR</sequence>
<dbReference type="AlphaFoldDB" id="A0AAV7UDG5"/>
<gene>
    <name evidence="1" type="ORF">NDU88_003757</name>
</gene>